<dbReference type="KEGG" id="lpil:LIP_1250"/>
<evidence type="ECO:0008006" key="3">
    <source>
        <dbReference type="Google" id="ProtNLM"/>
    </source>
</evidence>
<dbReference type="EMBL" id="AP014924">
    <property type="protein sequence ID" value="BAS27107.1"/>
    <property type="molecule type" value="Genomic_DNA"/>
</dbReference>
<evidence type="ECO:0000313" key="1">
    <source>
        <dbReference type="EMBL" id="BAS27107.1"/>
    </source>
</evidence>
<gene>
    <name evidence="1" type="ORF">LIP_1250</name>
</gene>
<dbReference type="Pfam" id="PF16277">
    <property type="entry name" value="DUF4926"/>
    <property type="match status" value="1"/>
</dbReference>
<evidence type="ECO:0000313" key="2">
    <source>
        <dbReference type="Proteomes" id="UP000065807"/>
    </source>
</evidence>
<organism evidence="1 2">
    <name type="scientific">Limnochorda pilosa</name>
    <dbReference type="NCBI Taxonomy" id="1555112"/>
    <lineage>
        <taxon>Bacteria</taxon>
        <taxon>Bacillati</taxon>
        <taxon>Bacillota</taxon>
        <taxon>Limnochordia</taxon>
        <taxon>Limnochordales</taxon>
        <taxon>Limnochordaceae</taxon>
        <taxon>Limnochorda</taxon>
    </lineage>
</organism>
<keyword evidence="2" id="KW-1185">Reference proteome</keyword>
<name>A0A0K2SJ94_LIMPI</name>
<dbReference type="InterPro" id="IPR032568">
    <property type="entry name" value="DUF4926"/>
</dbReference>
<dbReference type="Proteomes" id="UP000065807">
    <property type="component" value="Chromosome"/>
</dbReference>
<accession>A0A0K2SJ94</accession>
<dbReference type="AlphaFoldDB" id="A0A0K2SJ94"/>
<reference evidence="2" key="2">
    <citation type="journal article" date="2016" name="Int. J. Syst. Evol. Microbiol.">
        <title>Complete genome sequence and cell structure of Limnochorda pilosa, a Gram-negative spore-former within the phylum Firmicutes.</title>
        <authorList>
            <person name="Watanabe M."/>
            <person name="Kojima H."/>
            <person name="Fukui M."/>
        </authorList>
    </citation>
    <scope>NUCLEOTIDE SEQUENCE [LARGE SCALE GENOMIC DNA]</scope>
    <source>
        <strain evidence="2">HC45</strain>
    </source>
</reference>
<proteinExistence type="predicted"/>
<protein>
    <recommendedName>
        <fullName evidence="3">DUF4926 domain-containing protein</fullName>
    </recommendedName>
</protein>
<sequence>MGTEELDTVVLTRDLPEYGLKRGDVGAILHRYQGGDAFEVEFVSGGGRTVGVVTLGSKDVRPMNPNELLHVRELA</sequence>
<dbReference type="RefSeq" id="WP_068135518.1">
    <property type="nucleotide sequence ID" value="NZ_AP014924.1"/>
</dbReference>
<reference evidence="2" key="1">
    <citation type="submission" date="2015-07" db="EMBL/GenBank/DDBJ databases">
        <title>Complete genome sequence and phylogenetic analysis of Limnochorda pilosa.</title>
        <authorList>
            <person name="Watanabe M."/>
            <person name="Kojima H."/>
            <person name="Fukui M."/>
        </authorList>
    </citation>
    <scope>NUCLEOTIDE SEQUENCE [LARGE SCALE GENOMIC DNA]</scope>
    <source>
        <strain evidence="2">HC45</strain>
    </source>
</reference>
<dbReference type="OrthoDB" id="983005at2"/>